<keyword evidence="8" id="KW-1185">Reference proteome</keyword>
<dbReference type="InterPro" id="IPR036390">
    <property type="entry name" value="WH_DNA-bd_sf"/>
</dbReference>
<keyword evidence="3" id="KW-0240">DNA-directed RNA polymerase</keyword>
<comment type="subcellular location">
    <subcellularLocation>
        <location evidence="1">Nucleus</location>
    </subcellularLocation>
</comment>
<evidence type="ECO:0000256" key="4">
    <source>
        <dbReference type="ARBA" id="ARBA00023163"/>
    </source>
</evidence>
<keyword evidence="5" id="KW-0539">Nucleus</keyword>
<dbReference type="GO" id="GO:0005666">
    <property type="term" value="C:RNA polymerase III complex"/>
    <property type="evidence" value="ECO:0007669"/>
    <property type="project" value="UniProtKB-ARBA"/>
</dbReference>
<proteinExistence type="inferred from homology"/>
<dbReference type="InterPro" id="IPR016049">
    <property type="entry name" value="RNA_pol_Rpc34-like"/>
</dbReference>
<reference evidence="7 8" key="1">
    <citation type="submission" date="2024-11" db="EMBL/GenBank/DDBJ databases">
        <title>Chromosome-level genome assembly of Eucalyptus globulus Labill. provides insights into its genome evolution.</title>
        <authorList>
            <person name="Li X."/>
        </authorList>
    </citation>
    <scope>NUCLEOTIDE SEQUENCE [LARGE SCALE GENOMIC DNA]</scope>
    <source>
        <strain evidence="7">CL2024</strain>
        <tissue evidence="7">Fresh tender leaves</tissue>
    </source>
</reference>
<keyword evidence="6" id="KW-0732">Signal</keyword>
<comment type="caution">
    <text evidence="7">The sequence shown here is derived from an EMBL/GenBank/DDBJ whole genome shotgun (WGS) entry which is preliminary data.</text>
</comment>
<evidence type="ECO:0000256" key="2">
    <source>
        <dbReference type="ARBA" id="ARBA00011038"/>
    </source>
</evidence>
<comment type="similarity">
    <text evidence="2">Belongs to the eukaryotic RPC34/RPC39 RNA polymerase subunit family.</text>
</comment>
<feature type="chain" id="PRO_5044863784" description="DNA-directed RNA polymerase III subunit RPC6" evidence="6">
    <location>
        <begin position="21"/>
        <end position="267"/>
    </location>
</feature>
<feature type="signal peptide" evidence="6">
    <location>
        <begin position="1"/>
        <end position="20"/>
    </location>
</feature>
<dbReference type="EMBL" id="JBJKBG010000010">
    <property type="protein sequence ID" value="KAL3718888.1"/>
    <property type="molecule type" value="Genomic_DNA"/>
</dbReference>
<evidence type="ECO:0000256" key="6">
    <source>
        <dbReference type="SAM" id="SignalP"/>
    </source>
</evidence>
<accession>A0ABD3IXH7</accession>
<evidence type="ECO:0000313" key="7">
    <source>
        <dbReference type="EMBL" id="KAL3718888.1"/>
    </source>
</evidence>
<evidence type="ECO:0000256" key="5">
    <source>
        <dbReference type="ARBA" id="ARBA00023242"/>
    </source>
</evidence>
<dbReference type="Pfam" id="PF05158">
    <property type="entry name" value="RNA_pol_Rpc34"/>
    <property type="match status" value="2"/>
</dbReference>
<evidence type="ECO:0000313" key="8">
    <source>
        <dbReference type="Proteomes" id="UP001634007"/>
    </source>
</evidence>
<dbReference type="PANTHER" id="PTHR12780">
    <property type="entry name" value="RNA POLYMERASE III DNA DIRECTED , 39KD SUBUNIT-RELATED"/>
    <property type="match status" value="1"/>
</dbReference>
<sequence>MALLSSLCFSPLVVPSSVEAISNFLRSYRHMVTAMSKRKRPDSNVPPSQSMTEQEKILYSLIQSKQDSGIWSRDMKRETSLPDNVVDKSLKSLLSKGLIKEVVNVQFKGRKHYLASEFEPSPELTGGKWYNEEGRLESEFINFLKDQCLKHIRNLKIATVDMVADAIQRSRVLKVEYSSHEIGDIVRALVLDNDVIEMRSNGVGEFASIPTGRMCYKCSRSPDAAKEARVGAMASIPCGVCPRIAHCTPGGIISPTTCEYYSKWLDF</sequence>
<protein>
    <recommendedName>
        <fullName evidence="9">DNA-directed RNA polymerase III subunit RPC6</fullName>
    </recommendedName>
</protein>
<evidence type="ECO:0000256" key="1">
    <source>
        <dbReference type="ARBA" id="ARBA00004123"/>
    </source>
</evidence>
<dbReference type="Gene3D" id="1.10.10.10">
    <property type="entry name" value="Winged helix-like DNA-binding domain superfamily/Winged helix DNA-binding domain"/>
    <property type="match status" value="1"/>
</dbReference>
<gene>
    <name evidence="7" type="ORF">ACJRO7_003917</name>
</gene>
<keyword evidence="4" id="KW-0804">Transcription</keyword>
<evidence type="ECO:0000256" key="3">
    <source>
        <dbReference type="ARBA" id="ARBA00022478"/>
    </source>
</evidence>
<name>A0ABD3IXH7_EUCGL</name>
<dbReference type="GO" id="GO:0005654">
    <property type="term" value="C:nucleoplasm"/>
    <property type="evidence" value="ECO:0007669"/>
    <property type="project" value="UniProtKB-ARBA"/>
</dbReference>
<dbReference type="AlphaFoldDB" id="A0ABD3IXH7"/>
<dbReference type="SUPFAM" id="SSF46785">
    <property type="entry name" value="Winged helix' DNA-binding domain"/>
    <property type="match status" value="1"/>
</dbReference>
<dbReference type="Proteomes" id="UP001634007">
    <property type="component" value="Unassembled WGS sequence"/>
</dbReference>
<dbReference type="GO" id="GO:0005737">
    <property type="term" value="C:cytoplasm"/>
    <property type="evidence" value="ECO:0007669"/>
    <property type="project" value="UniProtKB-ARBA"/>
</dbReference>
<dbReference type="FunFam" id="1.10.10.10:FF:000116">
    <property type="entry name" value="DNA-directed RNA polymerase III subunit RPC6"/>
    <property type="match status" value="1"/>
</dbReference>
<dbReference type="InterPro" id="IPR007832">
    <property type="entry name" value="RNA_pol_Rpc34"/>
</dbReference>
<organism evidence="7 8">
    <name type="scientific">Eucalyptus globulus</name>
    <name type="common">Tasmanian blue gum</name>
    <dbReference type="NCBI Taxonomy" id="34317"/>
    <lineage>
        <taxon>Eukaryota</taxon>
        <taxon>Viridiplantae</taxon>
        <taxon>Streptophyta</taxon>
        <taxon>Embryophyta</taxon>
        <taxon>Tracheophyta</taxon>
        <taxon>Spermatophyta</taxon>
        <taxon>Magnoliopsida</taxon>
        <taxon>eudicotyledons</taxon>
        <taxon>Gunneridae</taxon>
        <taxon>Pentapetalae</taxon>
        <taxon>rosids</taxon>
        <taxon>malvids</taxon>
        <taxon>Myrtales</taxon>
        <taxon>Myrtaceae</taxon>
        <taxon>Myrtoideae</taxon>
        <taxon>Eucalypteae</taxon>
        <taxon>Eucalyptus</taxon>
    </lineage>
</organism>
<dbReference type="InterPro" id="IPR036388">
    <property type="entry name" value="WH-like_DNA-bd_sf"/>
</dbReference>
<evidence type="ECO:0008006" key="9">
    <source>
        <dbReference type="Google" id="ProtNLM"/>
    </source>
</evidence>